<evidence type="ECO:0000313" key="1">
    <source>
        <dbReference type="EMBL" id="KAJ8621155.1"/>
    </source>
</evidence>
<organism evidence="1 2">
    <name type="scientific">Persea americana</name>
    <name type="common">Avocado</name>
    <dbReference type="NCBI Taxonomy" id="3435"/>
    <lineage>
        <taxon>Eukaryota</taxon>
        <taxon>Viridiplantae</taxon>
        <taxon>Streptophyta</taxon>
        <taxon>Embryophyta</taxon>
        <taxon>Tracheophyta</taxon>
        <taxon>Spermatophyta</taxon>
        <taxon>Magnoliopsida</taxon>
        <taxon>Magnoliidae</taxon>
        <taxon>Laurales</taxon>
        <taxon>Lauraceae</taxon>
        <taxon>Persea</taxon>
    </lineage>
</organism>
<evidence type="ECO:0000313" key="2">
    <source>
        <dbReference type="Proteomes" id="UP001234297"/>
    </source>
</evidence>
<dbReference type="EMBL" id="CM056817">
    <property type="protein sequence ID" value="KAJ8621155.1"/>
    <property type="molecule type" value="Genomic_DNA"/>
</dbReference>
<comment type="caution">
    <text evidence="1">The sequence shown here is derived from an EMBL/GenBank/DDBJ whole genome shotgun (WGS) entry which is preliminary data.</text>
</comment>
<sequence>MIKRKGVPPVLATTYYYHVFPSPHYNHLKRTDCWRKYPSCHFNLKVGRELKLWVLEDDKDSVILVDSTHSS</sequence>
<name>A0ACC2KJ08_PERAE</name>
<reference evidence="1 2" key="1">
    <citation type="journal article" date="2022" name="Hortic Res">
        <title>A haplotype resolved chromosomal level avocado genome allows analysis of novel avocado genes.</title>
        <authorList>
            <person name="Nath O."/>
            <person name="Fletcher S.J."/>
            <person name="Hayward A."/>
            <person name="Shaw L.M."/>
            <person name="Masouleh A.K."/>
            <person name="Furtado A."/>
            <person name="Henry R.J."/>
            <person name="Mitter N."/>
        </authorList>
    </citation>
    <scope>NUCLEOTIDE SEQUENCE [LARGE SCALE GENOMIC DNA]</scope>
    <source>
        <strain evidence="2">cv. Hass</strain>
    </source>
</reference>
<protein>
    <submittedName>
        <fullName evidence="1">Uncharacterized protein</fullName>
    </submittedName>
</protein>
<gene>
    <name evidence="1" type="ORF">MRB53_029684</name>
</gene>
<accession>A0ACC2KJ08</accession>
<keyword evidence="2" id="KW-1185">Reference proteome</keyword>
<dbReference type="Proteomes" id="UP001234297">
    <property type="component" value="Chromosome 9"/>
</dbReference>
<proteinExistence type="predicted"/>